<proteinExistence type="predicted"/>
<dbReference type="EMBL" id="WCXA01000012">
    <property type="protein sequence ID" value="KAB3863401.1"/>
    <property type="molecule type" value="Genomic_DNA"/>
</dbReference>
<evidence type="ECO:0000313" key="2">
    <source>
        <dbReference type="Proteomes" id="UP000470332"/>
    </source>
</evidence>
<dbReference type="Proteomes" id="UP000470332">
    <property type="component" value="Unassembled WGS sequence"/>
</dbReference>
<sequence>MKKNLIGQKFGRLTVISEYGRYKKKQVQWLCKCECGNTVIATTGSLNSGNTTSCGCYNRSLLAKDLTNKVFGKLTAIKVVGRNKHKSLIWECLCECGNKCYPTSNSLLSGNTKSCGCVRRKKNSEKMKKANFTHGKTDTRLYNIWCAMKGRCYRHTNDHYSSYGERGIEVCNEWKNDFQSFYDWAINNGYNENLTIDRIDNNKGYSPENCQWLSSFENTRKQRRTVFISVDGKCCSVSGWAKIIGVGNCTIRLFYNRFGEEMTQKAIHDFLKTKDKTLLYVRNKRK</sequence>
<name>A0A7J5G7Q0_PHOVU</name>
<organism evidence="1 2">
    <name type="scientific">Phocaeicola vulgatus</name>
    <name type="common">Bacteroides vulgatus</name>
    <dbReference type="NCBI Taxonomy" id="821"/>
    <lineage>
        <taxon>Bacteria</taxon>
        <taxon>Pseudomonadati</taxon>
        <taxon>Bacteroidota</taxon>
        <taxon>Bacteroidia</taxon>
        <taxon>Bacteroidales</taxon>
        <taxon>Bacteroidaceae</taxon>
        <taxon>Phocaeicola</taxon>
    </lineage>
</organism>
<reference evidence="1 2" key="1">
    <citation type="journal article" date="2019" name="Nat. Med.">
        <title>A library of human gut bacterial isolates paired with longitudinal multiomics data enables mechanistic microbiome research.</title>
        <authorList>
            <person name="Poyet M."/>
            <person name="Groussin M."/>
            <person name="Gibbons S.M."/>
            <person name="Avila-Pacheco J."/>
            <person name="Jiang X."/>
            <person name="Kearney S.M."/>
            <person name="Perrotta A.R."/>
            <person name="Berdy B."/>
            <person name="Zhao S."/>
            <person name="Lieberman T.D."/>
            <person name="Swanson P.K."/>
            <person name="Smith M."/>
            <person name="Roesemann S."/>
            <person name="Alexander J.E."/>
            <person name="Rich S.A."/>
            <person name="Livny J."/>
            <person name="Vlamakis H."/>
            <person name="Clish C."/>
            <person name="Bullock K."/>
            <person name="Deik A."/>
            <person name="Scott J."/>
            <person name="Pierce K.A."/>
            <person name="Xavier R.J."/>
            <person name="Alm E.J."/>
        </authorList>
    </citation>
    <scope>NUCLEOTIDE SEQUENCE [LARGE SCALE GENOMIC DNA]</scope>
    <source>
        <strain evidence="1 2">BIOML-A9</strain>
    </source>
</reference>
<evidence type="ECO:0000313" key="1">
    <source>
        <dbReference type="EMBL" id="KAB3863401.1"/>
    </source>
</evidence>
<evidence type="ECO:0008006" key="3">
    <source>
        <dbReference type="Google" id="ProtNLM"/>
    </source>
</evidence>
<comment type="caution">
    <text evidence="1">The sequence shown here is derived from an EMBL/GenBank/DDBJ whole genome shotgun (WGS) entry which is preliminary data.</text>
</comment>
<protein>
    <recommendedName>
        <fullName evidence="3">AP2 domain-containing protein</fullName>
    </recommendedName>
</protein>
<dbReference type="AlphaFoldDB" id="A0A7J5G7Q0"/>
<accession>A0A7J5G7Q0</accession>
<gene>
    <name evidence="1" type="ORF">GAS37_07570</name>
</gene>